<evidence type="ECO:0000313" key="3">
    <source>
        <dbReference type="Proteomes" id="UP000481861"/>
    </source>
</evidence>
<dbReference type="AlphaFoldDB" id="A0A7C8M8P2"/>
<dbReference type="EMBL" id="JAADJZ010000010">
    <property type="protein sequence ID" value="KAF2871816.1"/>
    <property type="molecule type" value="Genomic_DNA"/>
</dbReference>
<accession>A0A7C8M8P2</accession>
<protein>
    <submittedName>
        <fullName evidence="2">Uncharacterized protein</fullName>
    </submittedName>
</protein>
<feature type="compositionally biased region" description="Basic and acidic residues" evidence="1">
    <location>
        <begin position="155"/>
        <end position="171"/>
    </location>
</feature>
<feature type="region of interest" description="Disordered" evidence="1">
    <location>
        <begin position="1"/>
        <end position="87"/>
    </location>
</feature>
<comment type="caution">
    <text evidence="2">The sequence shown here is derived from an EMBL/GenBank/DDBJ whole genome shotgun (WGS) entry which is preliminary data.</text>
</comment>
<organism evidence="2 3">
    <name type="scientific">Massariosphaeria phaeospora</name>
    <dbReference type="NCBI Taxonomy" id="100035"/>
    <lineage>
        <taxon>Eukaryota</taxon>
        <taxon>Fungi</taxon>
        <taxon>Dikarya</taxon>
        <taxon>Ascomycota</taxon>
        <taxon>Pezizomycotina</taxon>
        <taxon>Dothideomycetes</taxon>
        <taxon>Pleosporomycetidae</taxon>
        <taxon>Pleosporales</taxon>
        <taxon>Pleosporales incertae sedis</taxon>
        <taxon>Massariosphaeria</taxon>
    </lineage>
</organism>
<reference evidence="2 3" key="1">
    <citation type="submission" date="2020-01" db="EMBL/GenBank/DDBJ databases">
        <authorList>
            <consortium name="DOE Joint Genome Institute"/>
            <person name="Haridas S."/>
            <person name="Albert R."/>
            <person name="Binder M."/>
            <person name="Bloem J."/>
            <person name="Labutti K."/>
            <person name="Salamov A."/>
            <person name="Andreopoulos B."/>
            <person name="Baker S.E."/>
            <person name="Barry K."/>
            <person name="Bills G."/>
            <person name="Bluhm B.H."/>
            <person name="Cannon C."/>
            <person name="Castanera R."/>
            <person name="Culley D.E."/>
            <person name="Daum C."/>
            <person name="Ezra D."/>
            <person name="Gonzalez J.B."/>
            <person name="Henrissat B."/>
            <person name="Kuo A."/>
            <person name="Liang C."/>
            <person name="Lipzen A."/>
            <person name="Lutzoni F."/>
            <person name="Magnuson J."/>
            <person name="Mondo S."/>
            <person name="Nolan M."/>
            <person name="Ohm R."/>
            <person name="Pangilinan J."/>
            <person name="Park H.-J.H."/>
            <person name="Ramirez L."/>
            <person name="Alfaro M."/>
            <person name="Sun H."/>
            <person name="Tritt A."/>
            <person name="Yoshinaga Y."/>
            <person name="Zwiers L.-H.L."/>
            <person name="Turgeon B.G."/>
            <person name="Goodwin S.B."/>
            <person name="Spatafora J.W."/>
            <person name="Crous P.W."/>
            <person name="Grigoriev I.V."/>
        </authorList>
    </citation>
    <scope>NUCLEOTIDE SEQUENCE [LARGE SCALE GENOMIC DNA]</scope>
    <source>
        <strain evidence="2 3">CBS 611.86</strain>
    </source>
</reference>
<dbReference type="OrthoDB" id="3784086at2759"/>
<sequence>MDENSSQRGSRARRPPVAFDAGRNPPIAKKAGKRKAPISETQPDNGTPIKAGSRSSQVSKRAPARMPLEPTSANDRAPVAASAPPAPIEAPIKAPIEAPIKAPIEAPIKAPIEAPIEITEDDELSDVFDDASYDFGDAEGANETAAVEEIAPVVEERSQRAQADPSRRESVQEMEASQRGRAIRRSGNDVSESLFVGQDEASDDEPLEHRVQVGVRWRAGLGNLEKGIINTAYNSDSLLVIQLESDDLWQWVNRTLAEQRRKVPVEVSSVTATVYHKKMSKADRWVISLRRDEPTDFHKVRRALRRILSRYSWPPNLDFDLLLVAAESLLMGPTPGAAAAGPSQRPRIATNIQEQGLANTIEAGIVGDGHAMEIRDKWQCKRRADRRPDRWENHFPVSGNIIAIWCKEIDAGHGSVKLPLDYVRSTLYRAKDQAQKDRERKRQKEAPGDAAVVGQNLQQMQAAIMSKQIMRLLRRGLIWIRQSPDDFTTMQRTSLPTKQAIYHRIFRQERWTINQVIDNSDYGMSMDIWTYNYKAPIALLSAMRRKVAI</sequence>
<proteinExistence type="predicted"/>
<name>A0A7C8M8P2_9PLEO</name>
<gene>
    <name evidence="2" type="ORF">BDV95DRAFT_594117</name>
</gene>
<feature type="region of interest" description="Disordered" evidence="1">
    <location>
        <begin position="155"/>
        <end position="185"/>
    </location>
</feature>
<evidence type="ECO:0000313" key="2">
    <source>
        <dbReference type="EMBL" id="KAF2871816.1"/>
    </source>
</evidence>
<feature type="compositionally biased region" description="Low complexity" evidence="1">
    <location>
        <begin position="77"/>
        <end position="87"/>
    </location>
</feature>
<evidence type="ECO:0000256" key="1">
    <source>
        <dbReference type="SAM" id="MobiDB-lite"/>
    </source>
</evidence>
<keyword evidence="3" id="KW-1185">Reference proteome</keyword>
<dbReference type="Proteomes" id="UP000481861">
    <property type="component" value="Unassembled WGS sequence"/>
</dbReference>